<dbReference type="RefSeq" id="WP_209380985.1">
    <property type="nucleotide sequence ID" value="NZ_JAGIZB010000020.1"/>
</dbReference>
<sequence length="106" mass="11100">MTSRTITHKGTSMASAAIRTTSLPPLPDEAVRQAHALGVQRQKEKEAREAAAAGPGSVTLIATTSFTIVGNPDEPEGRVVNAGDEFTVSRADLPRYAGRGMPKAEA</sequence>
<comment type="caution">
    <text evidence="2">The sequence shown here is derived from an EMBL/GenBank/DDBJ whole genome shotgun (WGS) entry which is preliminary data.</text>
</comment>
<evidence type="ECO:0008006" key="4">
    <source>
        <dbReference type="Google" id="ProtNLM"/>
    </source>
</evidence>
<dbReference type="EMBL" id="JAGIZB010000020">
    <property type="protein sequence ID" value="MBP0446714.1"/>
    <property type="molecule type" value="Genomic_DNA"/>
</dbReference>
<dbReference type="Proteomes" id="UP000681594">
    <property type="component" value="Unassembled WGS sequence"/>
</dbReference>
<accession>A0ABS4AI73</accession>
<organism evidence="2 3">
    <name type="scientific">Pararoseomonas baculiformis</name>
    <dbReference type="NCBI Taxonomy" id="2820812"/>
    <lineage>
        <taxon>Bacteria</taxon>
        <taxon>Pseudomonadati</taxon>
        <taxon>Pseudomonadota</taxon>
        <taxon>Alphaproteobacteria</taxon>
        <taxon>Acetobacterales</taxon>
        <taxon>Acetobacteraceae</taxon>
        <taxon>Pararoseomonas</taxon>
    </lineage>
</organism>
<protein>
    <recommendedName>
        <fullName evidence="4">Head-to-tail connector protein</fullName>
    </recommendedName>
</protein>
<evidence type="ECO:0000256" key="1">
    <source>
        <dbReference type="SAM" id="MobiDB-lite"/>
    </source>
</evidence>
<proteinExistence type="predicted"/>
<keyword evidence="3" id="KW-1185">Reference proteome</keyword>
<gene>
    <name evidence="2" type="ORF">J8J14_18210</name>
</gene>
<evidence type="ECO:0000313" key="2">
    <source>
        <dbReference type="EMBL" id="MBP0446714.1"/>
    </source>
</evidence>
<reference evidence="2 3" key="1">
    <citation type="submission" date="2021-03" db="EMBL/GenBank/DDBJ databases">
        <authorList>
            <person name="So Y."/>
        </authorList>
    </citation>
    <scope>NUCLEOTIDE SEQUENCE [LARGE SCALE GENOMIC DNA]</scope>
    <source>
        <strain evidence="2 3">SSH11</strain>
    </source>
</reference>
<feature type="compositionally biased region" description="Polar residues" evidence="1">
    <location>
        <begin position="1"/>
        <end position="23"/>
    </location>
</feature>
<evidence type="ECO:0000313" key="3">
    <source>
        <dbReference type="Proteomes" id="UP000681594"/>
    </source>
</evidence>
<name>A0ABS4AI73_9PROT</name>
<feature type="region of interest" description="Disordered" evidence="1">
    <location>
        <begin position="1"/>
        <end position="25"/>
    </location>
</feature>